<dbReference type="InterPro" id="IPR041711">
    <property type="entry name" value="Met-tRNA-FMT_N"/>
</dbReference>
<sequence length="369" mass="40691">MYSWTSRVRPVVRHITGCLRCYSSATSGRQHGPLRILFCGADEFSIYSLRALDAFQKRQPGKIDSISVVCRPDKRVGRGLKKVQEVPIKSVATELGLRLHQIDTFTLWSPPDPIDLILTASFGLKVPSRILNMAQYGGLNVHPSILPDLRGPSPIQYALLKRKSHTGVTIQTMHPTKFDHGKLVLQTPRPGVPITERATPHELLHSLGPIGAELLCDTIDKGLFIEPIRDLNMDEPVEGLSHAPKITPEDRHIDWTKWSADEIQLRDRVLGRLWDMTTYKNCGIMGDSLNFKRTTFHGPWSLSGRSENVPTLPGTPRLTSAEGGVAANQLALNTIDGKTIIPSNATIEGGRKGAGLPTLIAHLQKQGVE</sequence>
<organism evidence="3 4">
    <name type="scientific">Acrodontium crateriforme</name>
    <dbReference type="NCBI Taxonomy" id="150365"/>
    <lineage>
        <taxon>Eukaryota</taxon>
        <taxon>Fungi</taxon>
        <taxon>Dikarya</taxon>
        <taxon>Ascomycota</taxon>
        <taxon>Pezizomycotina</taxon>
        <taxon>Dothideomycetes</taxon>
        <taxon>Dothideomycetidae</taxon>
        <taxon>Mycosphaerellales</taxon>
        <taxon>Teratosphaeriaceae</taxon>
        <taxon>Acrodontium</taxon>
    </lineage>
</organism>
<dbReference type="PANTHER" id="PTHR11138">
    <property type="entry name" value="METHIONYL-TRNA FORMYLTRANSFERASE"/>
    <property type="match status" value="1"/>
</dbReference>
<dbReference type="InterPro" id="IPR036477">
    <property type="entry name" value="Formyl_transf_N_sf"/>
</dbReference>
<dbReference type="EC" id="2.1.2.9" evidence="1"/>
<evidence type="ECO:0000313" key="3">
    <source>
        <dbReference type="EMBL" id="WPG98947.1"/>
    </source>
</evidence>
<evidence type="ECO:0000256" key="1">
    <source>
        <dbReference type="ARBA" id="ARBA00012261"/>
    </source>
</evidence>
<accession>A0AAQ3RAB1</accession>
<name>A0AAQ3RAB1_9PEZI</name>
<dbReference type="Gene3D" id="3.40.50.12230">
    <property type="match status" value="1"/>
</dbReference>
<dbReference type="InterPro" id="IPR002376">
    <property type="entry name" value="Formyl_transf_N"/>
</dbReference>
<reference evidence="3 4" key="1">
    <citation type="submission" date="2023-11" db="EMBL/GenBank/DDBJ databases">
        <title>An acidophilic fungus is an integral part of prey digestion in a carnivorous sundew plant.</title>
        <authorList>
            <person name="Tsai I.J."/>
        </authorList>
    </citation>
    <scope>NUCLEOTIDE SEQUENCE [LARGE SCALE GENOMIC DNA]</scope>
    <source>
        <strain evidence="3">169a</strain>
    </source>
</reference>
<dbReference type="CDD" id="cd08646">
    <property type="entry name" value="FMT_core_Met-tRNA-FMT_N"/>
    <property type="match status" value="1"/>
</dbReference>
<keyword evidence="4" id="KW-1185">Reference proteome</keyword>
<dbReference type="AlphaFoldDB" id="A0AAQ3RAB1"/>
<evidence type="ECO:0000259" key="2">
    <source>
        <dbReference type="Pfam" id="PF00551"/>
    </source>
</evidence>
<dbReference type="Proteomes" id="UP001303373">
    <property type="component" value="Chromosome 2"/>
</dbReference>
<dbReference type="GO" id="GO:0005739">
    <property type="term" value="C:mitochondrion"/>
    <property type="evidence" value="ECO:0007669"/>
    <property type="project" value="TreeGrafter"/>
</dbReference>
<dbReference type="Pfam" id="PF00551">
    <property type="entry name" value="Formyl_trans_N"/>
    <property type="match status" value="1"/>
</dbReference>
<evidence type="ECO:0000313" key="4">
    <source>
        <dbReference type="Proteomes" id="UP001303373"/>
    </source>
</evidence>
<dbReference type="SUPFAM" id="SSF53328">
    <property type="entry name" value="Formyltransferase"/>
    <property type="match status" value="1"/>
</dbReference>
<proteinExistence type="predicted"/>
<feature type="domain" description="Formyl transferase N-terminal" evidence="2">
    <location>
        <begin position="35"/>
        <end position="207"/>
    </location>
</feature>
<protein>
    <recommendedName>
        <fullName evidence="1">methionyl-tRNA formyltransferase</fullName>
        <ecNumber evidence="1">2.1.2.9</ecNumber>
    </recommendedName>
</protein>
<dbReference type="PANTHER" id="PTHR11138:SF5">
    <property type="entry name" value="METHIONYL-TRNA FORMYLTRANSFERASE, MITOCHONDRIAL"/>
    <property type="match status" value="1"/>
</dbReference>
<gene>
    <name evidence="3" type="ORF">R9X50_00174900</name>
</gene>
<dbReference type="GO" id="GO:0004479">
    <property type="term" value="F:methionyl-tRNA formyltransferase activity"/>
    <property type="evidence" value="ECO:0007669"/>
    <property type="project" value="UniProtKB-EC"/>
</dbReference>
<dbReference type="EMBL" id="CP138581">
    <property type="protein sequence ID" value="WPG98947.1"/>
    <property type="molecule type" value="Genomic_DNA"/>
</dbReference>